<reference evidence="1" key="1">
    <citation type="submission" date="2022-09" db="EMBL/GenBank/DDBJ databases">
        <title>Intensive care unit water sources are persistently colonized with multi-drug resistant bacteria and are the site of extensive horizontal gene transfer of antibiotic resistance genes.</title>
        <authorList>
            <person name="Diorio-Toth L."/>
        </authorList>
    </citation>
    <scope>NUCLEOTIDE SEQUENCE</scope>
    <source>
        <strain evidence="1">GD03782</strain>
    </source>
</reference>
<dbReference type="PROSITE" id="PS51318">
    <property type="entry name" value="TAT"/>
    <property type="match status" value="1"/>
</dbReference>
<gene>
    <name evidence="1" type="ORF">N5I14_19930</name>
</gene>
<evidence type="ECO:0000313" key="2">
    <source>
        <dbReference type="Proteomes" id="UP001160882"/>
    </source>
</evidence>
<dbReference type="AlphaFoldDB" id="A0AA42RY76"/>
<evidence type="ECO:0000313" key="1">
    <source>
        <dbReference type="EMBL" id="MDH1632513.1"/>
    </source>
</evidence>
<dbReference type="Proteomes" id="UP001160882">
    <property type="component" value="Unassembled WGS sequence"/>
</dbReference>
<dbReference type="InterPro" id="IPR006311">
    <property type="entry name" value="TAT_signal"/>
</dbReference>
<evidence type="ECO:0008006" key="3">
    <source>
        <dbReference type="Google" id="ProtNLM"/>
    </source>
</evidence>
<comment type="caution">
    <text evidence="1">The sequence shown here is derived from an EMBL/GenBank/DDBJ whole genome shotgun (WGS) entry which is preliminary data.</text>
</comment>
<proteinExistence type="predicted"/>
<sequence>MATDGYPISRRRLLGSAGILAGGLLAGCSPGGASAGDRPGPC</sequence>
<name>A0AA42RY76_9PSED</name>
<accession>A0AA42RY76</accession>
<dbReference type="EMBL" id="JAOCGG010000050">
    <property type="protein sequence ID" value="MDH1632513.1"/>
    <property type="molecule type" value="Genomic_DNA"/>
</dbReference>
<dbReference type="RefSeq" id="WP_280083152.1">
    <property type="nucleotide sequence ID" value="NZ_JAOCGG010000050.1"/>
</dbReference>
<protein>
    <recommendedName>
        <fullName evidence="3">Twin-arginine translocation signal domain-containing protein</fullName>
    </recommendedName>
</protein>
<organism evidence="1 2">
    <name type="scientific">Pseudomonas mosselii</name>
    <dbReference type="NCBI Taxonomy" id="78327"/>
    <lineage>
        <taxon>Bacteria</taxon>
        <taxon>Pseudomonadati</taxon>
        <taxon>Pseudomonadota</taxon>
        <taxon>Gammaproteobacteria</taxon>
        <taxon>Pseudomonadales</taxon>
        <taxon>Pseudomonadaceae</taxon>
        <taxon>Pseudomonas</taxon>
    </lineage>
</organism>